<dbReference type="KEGG" id="rst:ATY39_02955"/>
<protein>
    <recommendedName>
        <fullName evidence="4 5">Flagellar hook-basal body complex protein FliE</fullName>
    </recommendedName>
</protein>
<reference evidence="7" key="2">
    <citation type="submission" date="2016-03" db="EMBL/GenBank/DDBJ databases">
        <authorList>
            <person name="Ploux O."/>
        </authorList>
    </citation>
    <scope>NUCLEOTIDE SEQUENCE [LARGE SCALE GENOMIC DNA]</scope>
    <source>
        <strain evidence="7">PP9</strain>
    </source>
</reference>
<dbReference type="GO" id="GO:0009425">
    <property type="term" value="C:bacterial-type flagellum basal body"/>
    <property type="evidence" value="ECO:0007669"/>
    <property type="project" value="UniProtKB-SubCell"/>
</dbReference>
<evidence type="ECO:0000256" key="3">
    <source>
        <dbReference type="ARBA" id="ARBA00023143"/>
    </source>
</evidence>
<dbReference type="PANTHER" id="PTHR34653:SF1">
    <property type="entry name" value="FLAGELLAR HOOK-BASAL BODY COMPLEX PROTEIN FLIE"/>
    <property type="match status" value="1"/>
</dbReference>
<evidence type="ECO:0000256" key="2">
    <source>
        <dbReference type="ARBA" id="ARBA00009272"/>
    </source>
</evidence>
<evidence type="ECO:0000256" key="1">
    <source>
        <dbReference type="ARBA" id="ARBA00004117"/>
    </source>
</evidence>
<keyword evidence="7" id="KW-1185">Reference proteome</keyword>
<dbReference type="EMBL" id="CP014806">
    <property type="protein sequence ID" value="AMX00993.1"/>
    <property type="molecule type" value="Genomic_DNA"/>
</dbReference>
<dbReference type="AlphaFoldDB" id="A0A143HH33"/>
<accession>A0A143HH33</accession>
<dbReference type="NCBIfam" id="TIGR00205">
    <property type="entry name" value="fliE"/>
    <property type="match status" value="1"/>
</dbReference>
<keyword evidence="6" id="KW-0282">Flagellum</keyword>
<keyword evidence="6" id="KW-0969">Cilium</keyword>
<comment type="subcellular location">
    <subcellularLocation>
        <location evidence="1 4">Bacterial flagellum basal body</location>
    </subcellularLocation>
</comment>
<gene>
    <name evidence="4" type="primary">fliE</name>
    <name evidence="6" type="ORF">ATY39_02955</name>
</gene>
<sequence>MSQAATEKTSTNEKENFGAVLKDAISAVNNSQVASDNMTNRLVNGENVELHDVMITAQKANITLNTALQIRNKVVEAYQEIMRMTV</sequence>
<comment type="similarity">
    <text evidence="2 4">Belongs to the FliE family.</text>
</comment>
<evidence type="ECO:0000256" key="5">
    <source>
        <dbReference type="NCBIfam" id="TIGR00205"/>
    </source>
</evidence>
<evidence type="ECO:0000313" key="7">
    <source>
        <dbReference type="Proteomes" id="UP000076021"/>
    </source>
</evidence>
<dbReference type="InterPro" id="IPR001624">
    <property type="entry name" value="FliE"/>
</dbReference>
<dbReference type="PANTHER" id="PTHR34653">
    <property type="match status" value="1"/>
</dbReference>
<dbReference type="PRINTS" id="PR01006">
    <property type="entry name" value="FLGHOOKFLIE"/>
</dbReference>
<dbReference type="GO" id="GO:0071973">
    <property type="term" value="P:bacterial-type flagellum-dependent cell motility"/>
    <property type="evidence" value="ECO:0007669"/>
    <property type="project" value="InterPro"/>
</dbReference>
<dbReference type="STRING" id="241244.ATY39_02955"/>
<dbReference type="GO" id="GO:0003774">
    <property type="term" value="F:cytoskeletal motor activity"/>
    <property type="evidence" value="ECO:0007669"/>
    <property type="project" value="InterPro"/>
</dbReference>
<dbReference type="HAMAP" id="MF_00724">
    <property type="entry name" value="FliE"/>
    <property type="match status" value="1"/>
</dbReference>
<reference evidence="6 7" key="1">
    <citation type="journal article" date="2016" name="Genome Announc.">
        <title>Whole-Genome Sequence of Rummeliibacillus stabekisii Strain PP9 Isolated from Antarctic Soil.</title>
        <authorList>
            <person name="da Mota F.F."/>
            <person name="Vollu R.E."/>
            <person name="Jurelevicius D."/>
            <person name="Seldin L."/>
        </authorList>
    </citation>
    <scope>NUCLEOTIDE SEQUENCE [LARGE SCALE GENOMIC DNA]</scope>
    <source>
        <strain evidence="6 7">PP9</strain>
    </source>
</reference>
<proteinExistence type="inferred from homology"/>
<dbReference type="Proteomes" id="UP000076021">
    <property type="component" value="Chromosome"/>
</dbReference>
<dbReference type="Pfam" id="PF02049">
    <property type="entry name" value="FliE"/>
    <property type="match status" value="1"/>
</dbReference>
<dbReference type="GO" id="GO:0005198">
    <property type="term" value="F:structural molecule activity"/>
    <property type="evidence" value="ECO:0007669"/>
    <property type="project" value="UniProtKB-UniRule"/>
</dbReference>
<evidence type="ECO:0000313" key="6">
    <source>
        <dbReference type="EMBL" id="AMX00993.1"/>
    </source>
</evidence>
<evidence type="ECO:0000256" key="4">
    <source>
        <dbReference type="HAMAP-Rule" id="MF_00724"/>
    </source>
</evidence>
<keyword evidence="6" id="KW-0966">Cell projection</keyword>
<organism evidence="6 7">
    <name type="scientific">Rummeliibacillus stabekisii</name>
    <dbReference type="NCBI Taxonomy" id="241244"/>
    <lineage>
        <taxon>Bacteria</taxon>
        <taxon>Bacillati</taxon>
        <taxon>Bacillota</taxon>
        <taxon>Bacilli</taxon>
        <taxon>Bacillales</taxon>
        <taxon>Caryophanaceae</taxon>
        <taxon>Rummeliibacillus</taxon>
    </lineage>
</organism>
<keyword evidence="3 4" id="KW-0975">Bacterial flagellum</keyword>
<name>A0A143HH33_9BACL</name>